<reference evidence="2 4" key="2">
    <citation type="submission" date="2023-11" db="EMBL/GenBank/DDBJ databases">
        <title>MicrobeMod: A computational toolkit for identifying prokaryotic methylation and restriction-modification with nanopore sequencing.</title>
        <authorList>
            <person name="Crits-Christoph A."/>
            <person name="Kang S.C."/>
            <person name="Lee H."/>
            <person name="Ostrov N."/>
        </authorList>
    </citation>
    <scope>NUCLEOTIDE SEQUENCE [LARGE SCALE GENOMIC DNA]</scope>
    <source>
        <strain evidence="2 4">ATCC 23090</strain>
    </source>
</reference>
<keyword evidence="4" id="KW-1185">Reference proteome</keyword>
<name>A0A1K1S017_9BACT</name>
<sequence length="154" mass="17669">MSDQTNDFRFKIINNSIRCFAIVNIDVSPNLSGLNEIIENYSGKGFYSQGYIEEVPKSGYQSWKHAAIKGLEFAFSIVDTNWTVQINKIAGLSFTDTNPAIVGYTIMMAFFDKIGLQFDIEQMGKIEDLISRSWNKPYKELIPDFFNLTFTEYK</sequence>
<dbReference type="Proteomes" id="UP000183788">
    <property type="component" value="Unassembled WGS sequence"/>
</dbReference>
<protein>
    <submittedName>
        <fullName evidence="1">Uncharacterized protein</fullName>
    </submittedName>
</protein>
<evidence type="ECO:0000313" key="1">
    <source>
        <dbReference type="EMBL" id="SFW77760.1"/>
    </source>
</evidence>
<organism evidence="1 3">
    <name type="scientific">Chitinophaga sancti</name>
    <dbReference type="NCBI Taxonomy" id="1004"/>
    <lineage>
        <taxon>Bacteria</taxon>
        <taxon>Pseudomonadati</taxon>
        <taxon>Bacteroidota</taxon>
        <taxon>Chitinophagia</taxon>
        <taxon>Chitinophagales</taxon>
        <taxon>Chitinophagaceae</taxon>
        <taxon>Chitinophaga</taxon>
    </lineage>
</organism>
<gene>
    <name evidence="1" type="ORF">SAMN05661012_04514</name>
    <name evidence="2" type="ORF">SR876_24475</name>
</gene>
<evidence type="ECO:0000313" key="4">
    <source>
        <dbReference type="Proteomes" id="UP001326715"/>
    </source>
</evidence>
<dbReference type="AlphaFoldDB" id="A0A1K1S017"/>
<dbReference type="OrthoDB" id="1361328at2"/>
<dbReference type="EMBL" id="FPIZ01000016">
    <property type="protein sequence ID" value="SFW77760.1"/>
    <property type="molecule type" value="Genomic_DNA"/>
</dbReference>
<evidence type="ECO:0000313" key="3">
    <source>
        <dbReference type="Proteomes" id="UP000183788"/>
    </source>
</evidence>
<dbReference type="RefSeq" id="WP_072363494.1">
    <property type="nucleotide sequence ID" value="NZ_CP139972.1"/>
</dbReference>
<dbReference type="EMBL" id="CP140154">
    <property type="protein sequence ID" value="WQG88086.1"/>
    <property type="molecule type" value="Genomic_DNA"/>
</dbReference>
<proteinExistence type="predicted"/>
<evidence type="ECO:0000313" key="2">
    <source>
        <dbReference type="EMBL" id="WQG88086.1"/>
    </source>
</evidence>
<reference evidence="1 3" key="1">
    <citation type="submission" date="2016-11" db="EMBL/GenBank/DDBJ databases">
        <authorList>
            <person name="Jaros S."/>
            <person name="Januszkiewicz K."/>
            <person name="Wedrychowicz H."/>
        </authorList>
    </citation>
    <scope>NUCLEOTIDE SEQUENCE [LARGE SCALE GENOMIC DNA]</scope>
    <source>
        <strain evidence="1 3">DSM 784</strain>
    </source>
</reference>
<dbReference type="Proteomes" id="UP001326715">
    <property type="component" value="Chromosome"/>
</dbReference>
<accession>A0A1K1S017</accession>